<comment type="caution">
    <text evidence="2">The sequence shown here is derived from an EMBL/GenBank/DDBJ whole genome shotgun (WGS) entry which is preliminary data.</text>
</comment>
<dbReference type="Proteomes" id="UP000603453">
    <property type="component" value="Unassembled WGS sequence"/>
</dbReference>
<dbReference type="AlphaFoldDB" id="A0A8H7UWW5"/>
<dbReference type="InterPro" id="IPR036397">
    <property type="entry name" value="RNaseH_sf"/>
</dbReference>
<gene>
    <name evidence="2" type="ORF">INT47_005395</name>
</gene>
<evidence type="ECO:0000313" key="3">
    <source>
        <dbReference type="Proteomes" id="UP000603453"/>
    </source>
</evidence>
<sequence length="205" mass="23111">MDYLSNCIFLDELSTARSAKGTPAIVTTLSIRAVNHTILGATSAMGVVNIEMRLSNMKLKRIKVDGARKRKQPQPKKALSKGIVTGHYMLSLQNTMNLMNQYPNMKDFYIVMDNAPILIADDIEQMITKRGYRSIYLPPYLLELNPIDNFWSTMKSYVKRSTFGGEEDFKAKVTKASNGARATTLLSMSQHSVSMFDKCLRMEPI</sequence>
<organism evidence="2 3">
    <name type="scientific">Mucor saturninus</name>
    <dbReference type="NCBI Taxonomy" id="64648"/>
    <lineage>
        <taxon>Eukaryota</taxon>
        <taxon>Fungi</taxon>
        <taxon>Fungi incertae sedis</taxon>
        <taxon>Mucoromycota</taxon>
        <taxon>Mucoromycotina</taxon>
        <taxon>Mucoromycetes</taxon>
        <taxon>Mucorales</taxon>
        <taxon>Mucorineae</taxon>
        <taxon>Mucoraceae</taxon>
        <taxon>Mucor</taxon>
    </lineage>
</organism>
<dbReference type="OrthoDB" id="5379619at2759"/>
<keyword evidence="3" id="KW-1185">Reference proteome</keyword>
<dbReference type="Pfam" id="PF13358">
    <property type="entry name" value="DDE_3"/>
    <property type="match status" value="1"/>
</dbReference>
<proteinExistence type="predicted"/>
<dbReference type="InterPro" id="IPR038717">
    <property type="entry name" value="Tc1-like_DDE_dom"/>
</dbReference>
<dbReference type="GO" id="GO:0003676">
    <property type="term" value="F:nucleic acid binding"/>
    <property type="evidence" value="ECO:0007669"/>
    <property type="project" value="InterPro"/>
</dbReference>
<dbReference type="EMBL" id="JAEPRD010000106">
    <property type="protein sequence ID" value="KAG2198710.1"/>
    <property type="molecule type" value="Genomic_DNA"/>
</dbReference>
<feature type="domain" description="Tc1-like transposase DDE" evidence="1">
    <location>
        <begin position="98"/>
        <end position="165"/>
    </location>
</feature>
<name>A0A8H7UWW5_9FUNG</name>
<accession>A0A8H7UWW5</accession>
<reference evidence="2" key="1">
    <citation type="submission" date="2020-12" db="EMBL/GenBank/DDBJ databases">
        <title>Metabolic potential, ecology and presence of endohyphal bacteria is reflected in genomic diversity of Mucoromycotina.</title>
        <authorList>
            <person name="Muszewska A."/>
            <person name="Okrasinska A."/>
            <person name="Steczkiewicz K."/>
            <person name="Drgas O."/>
            <person name="Orlowska M."/>
            <person name="Perlinska-Lenart U."/>
            <person name="Aleksandrzak-Piekarczyk T."/>
            <person name="Szatraj K."/>
            <person name="Zielenkiewicz U."/>
            <person name="Pilsyk S."/>
            <person name="Malc E."/>
            <person name="Mieczkowski P."/>
            <person name="Kruszewska J.S."/>
            <person name="Biernat P."/>
            <person name="Pawlowska J."/>
        </authorList>
    </citation>
    <scope>NUCLEOTIDE SEQUENCE</scope>
    <source>
        <strain evidence="2">WA0000017839</strain>
    </source>
</reference>
<evidence type="ECO:0000259" key="1">
    <source>
        <dbReference type="Pfam" id="PF13358"/>
    </source>
</evidence>
<evidence type="ECO:0000313" key="2">
    <source>
        <dbReference type="EMBL" id="KAG2198710.1"/>
    </source>
</evidence>
<dbReference type="Gene3D" id="3.30.420.10">
    <property type="entry name" value="Ribonuclease H-like superfamily/Ribonuclease H"/>
    <property type="match status" value="1"/>
</dbReference>
<protein>
    <recommendedName>
        <fullName evidence="1">Tc1-like transposase DDE domain-containing protein</fullName>
    </recommendedName>
</protein>